<protein>
    <submittedName>
        <fullName evidence="1">Uncharacterized protein</fullName>
    </submittedName>
</protein>
<organism evidence="1 2">
    <name type="scientific">Rhamnella rubrinervis</name>
    <dbReference type="NCBI Taxonomy" id="2594499"/>
    <lineage>
        <taxon>Eukaryota</taxon>
        <taxon>Viridiplantae</taxon>
        <taxon>Streptophyta</taxon>
        <taxon>Embryophyta</taxon>
        <taxon>Tracheophyta</taxon>
        <taxon>Spermatophyta</taxon>
        <taxon>Magnoliopsida</taxon>
        <taxon>eudicotyledons</taxon>
        <taxon>Gunneridae</taxon>
        <taxon>Pentapetalae</taxon>
        <taxon>rosids</taxon>
        <taxon>fabids</taxon>
        <taxon>Rosales</taxon>
        <taxon>Rhamnaceae</taxon>
        <taxon>rhamnoid group</taxon>
        <taxon>Rhamneae</taxon>
        <taxon>Rhamnella</taxon>
    </lineage>
</organism>
<evidence type="ECO:0000313" key="2">
    <source>
        <dbReference type="Proteomes" id="UP000796880"/>
    </source>
</evidence>
<name>A0A8K0HML8_9ROSA</name>
<dbReference type="EMBL" id="VOIH02000002">
    <property type="protein sequence ID" value="KAF3454989.1"/>
    <property type="molecule type" value="Genomic_DNA"/>
</dbReference>
<dbReference type="AlphaFoldDB" id="A0A8K0HML8"/>
<comment type="caution">
    <text evidence="1">The sequence shown here is derived from an EMBL/GenBank/DDBJ whole genome shotgun (WGS) entry which is preliminary data.</text>
</comment>
<gene>
    <name evidence="1" type="ORF">FNV43_RR05437</name>
</gene>
<keyword evidence="2" id="KW-1185">Reference proteome</keyword>
<evidence type="ECO:0000313" key="1">
    <source>
        <dbReference type="EMBL" id="KAF3454989.1"/>
    </source>
</evidence>
<accession>A0A8K0HML8</accession>
<sequence>MESMCVYVVGFVLDDDDDDDDDDNIDETFRCPLVDPTTGPSWEQTRNLCRCVLTSLLRIHRDSQLGAESIRFLQLTRVPDPGHVEE</sequence>
<dbReference type="Proteomes" id="UP000796880">
    <property type="component" value="Unassembled WGS sequence"/>
</dbReference>
<reference evidence="1" key="1">
    <citation type="submission" date="2020-03" db="EMBL/GenBank/DDBJ databases">
        <title>A high-quality chromosome-level genome assembly of a woody plant with both climbing and erect habits, Rhamnella rubrinervis.</title>
        <authorList>
            <person name="Lu Z."/>
            <person name="Yang Y."/>
            <person name="Zhu X."/>
            <person name="Sun Y."/>
        </authorList>
    </citation>
    <scope>NUCLEOTIDE SEQUENCE</scope>
    <source>
        <strain evidence="1">BYM</strain>
        <tissue evidence="1">Leaf</tissue>
    </source>
</reference>
<proteinExistence type="predicted"/>